<proteinExistence type="predicted"/>
<evidence type="ECO:0000313" key="1">
    <source>
        <dbReference type="EMBL" id="MEY8773313.1"/>
    </source>
</evidence>
<dbReference type="Proteomes" id="UP001565243">
    <property type="component" value="Unassembled WGS sequence"/>
</dbReference>
<name>A0ABV4EES9_9GAMM</name>
<organism evidence="1 2">
    <name type="scientific">Erwinia aeris</name>
    <dbReference type="NCBI Taxonomy" id="3239803"/>
    <lineage>
        <taxon>Bacteria</taxon>
        <taxon>Pseudomonadati</taxon>
        <taxon>Pseudomonadota</taxon>
        <taxon>Gammaproteobacteria</taxon>
        <taxon>Enterobacterales</taxon>
        <taxon>Erwiniaceae</taxon>
        <taxon>Erwinia</taxon>
    </lineage>
</organism>
<comment type="caution">
    <text evidence="1">The sequence shown here is derived from an EMBL/GenBank/DDBJ whole genome shotgun (WGS) entry which is preliminary data.</text>
</comment>
<dbReference type="EMBL" id="JBGFFX010000021">
    <property type="protein sequence ID" value="MEY8773313.1"/>
    <property type="molecule type" value="Genomic_DNA"/>
</dbReference>
<gene>
    <name evidence="1" type="ORF">AB6T85_23195</name>
</gene>
<accession>A0ABV4EES9</accession>
<dbReference type="RefSeq" id="WP_301252697.1">
    <property type="nucleotide sequence ID" value="NZ_JBGFFX010000021.1"/>
</dbReference>
<evidence type="ECO:0000313" key="2">
    <source>
        <dbReference type="Proteomes" id="UP001565243"/>
    </source>
</evidence>
<protein>
    <submittedName>
        <fullName evidence="1">Uncharacterized protein</fullName>
    </submittedName>
</protein>
<keyword evidence="2" id="KW-1185">Reference proteome</keyword>
<sequence length="41" mass="4466">MSGNVKLPTSRLTDGNISGYGDDFKAKGYSMNREETHCDAV</sequence>
<reference evidence="1 2" key="1">
    <citation type="submission" date="2024-07" db="EMBL/GenBank/DDBJ databases">
        <authorList>
            <person name="Hebao G."/>
        </authorList>
    </citation>
    <scope>NUCLEOTIDE SEQUENCE [LARGE SCALE GENOMIC DNA]</scope>
    <source>
        <strain evidence="1 2">ACCC 02193</strain>
    </source>
</reference>